<dbReference type="KEGG" id="maqu:Maq22A_c25960"/>
<dbReference type="OrthoDB" id="8453359at2"/>
<protein>
    <submittedName>
        <fullName evidence="1">Uncharacterized protein</fullName>
    </submittedName>
</protein>
<proteinExistence type="predicted"/>
<organism evidence="1 2">
    <name type="scientific">Methylobacterium aquaticum</name>
    <dbReference type="NCBI Taxonomy" id="270351"/>
    <lineage>
        <taxon>Bacteria</taxon>
        <taxon>Pseudomonadati</taxon>
        <taxon>Pseudomonadota</taxon>
        <taxon>Alphaproteobacteria</taxon>
        <taxon>Hyphomicrobiales</taxon>
        <taxon>Methylobacteriaceae</taxon>
        <taxon>Methylobacterium</taxon>
    </lineage>
</organism>
<gene>
    <name evidence="1" type="ORF">Maq22A_c25960</name>
</gene>
<dbReference type="AlphaFoldDB" id="A0A0C6F5N3"/>
<reference evidence="1 2" key="1">
    <citation type="journal article" date="2015" name="Genome Announc.">
        <title>Complete Genome Sequence of Methylobacterium aquaticum Strain 22A, Isolated from Racomitrium japonicum Moss.</title>
        <authorList>
            <person name="Tani A."/>
            <person name="Ogura Y."/>
            <person name="Hayashi T."/>
            <person name="Kimbara K."/>
        </authorList>
    </citation>
    <scope>NUCLEOTIDE SEQUENCE [LARGE SCALE GENOMIC DNA]</scope>
    <source>
        <strain evidence="1 2">MA-22A</strain>
    </source>
</reference>
<evidence type="ECO:0000313" key="1">
    <source>
        <dbReference type="EMBL" id="BAQ48066.1"/>
    </source>
</evidence>
<dbReference type="Proteomes" id="UP000061432">
    <property type="component" value="Chromosome"/>
</dbReference>
<reference evidence="2" key="2">
    <citation type="submission" date="2015-01" db="EMBL/GenBank/DDBJ databases">
        <title>Complete genome sequence of Methylobacterium aquaticum strain 22A.</title>
        <authorList>
            <person name="Tani A."/>
            <person name="Ogura Y."/>
            <person name="Hayashi T."/>
        </authorList>
    </citation>
    <scope>NUCLEOTIDE SEQUENCE [LARGE SCALE GENOMIC DNA]</scope>
    <source>
        <strain evidence="2">MA-22A</strain>
    </source>
</reference>
<accession>A0A0C6F5N3</accession>
<name>A0A0C6F5N3_9HYPH</name>
<dbReference type="EMBL" id="AP014704">
    <property type="protein sequence ID" value="BAQ48066.1"/>
    <property type="molecule type" value="Genomic_DNA"/>
</dbReference>
<dbReference type="PATRIC" id="fig|270351.10.peg.4981"/>
<sequence length="131" mass="14645">MNKANELMRKAMDAVDDGLGNFPEIRIEACFDGGALLRLDEGKWIPGRFDNNIRIDQPTHLLGGDPHAHVFGRKGNELIVVNLDGSASHDMKGRLHPDDAEALRRQGFNIGVNRIVEWWLAHTQGRVVLLD</sequence>
<dbReference type="RefSeq" id="WP_060848887.1">
    <property type="nucleotide sequence ID" value="NZ_AP014704.1"/>
</dbReference>
<evidence type="ECO:0000313" key="2">
    <source>
        <dbReference type="Proteomes" id="UP000061432"/>
    </source>
</evidence>